<dbReference type="Gene3D" id="1.10.4080.10">
    <property type="entry name" value="ADP-ribosylation/Crystallin J1"/>
    <property type="match status" value="1"/>
</dbReference>
<dbReference type="RefSeq" id="WP_340520275.1">
    <property type="nucleotide sequence ID" value="NZ_JBBLXS010000027.1"/>
</dbReference>
<comment type="caution">
    <text evidence="1">The sequence shown here is derived from an EMBL/GenBank/DDBJ whole genome shotgun (WGS) entry which is preliminary data.</text>
</comment>
<accession>A0ABU8YHY3</accession>
<proteinExistence type="predicted"/>
<dbReference type="EMBL" id="JBBLXS010000027">
    <property type="protein sequence ID" value="MEK0183963.1"/>
    <property type="molecule type" value="Genomic_DNA"/>
</dbReference>
<sequence>MIVPRLEQFRGCLIGQCLGDAVGCRVEGYPPEVCQNFVTYEVRLKKIKDRDRDRI</sequence>
<name>A0ABU8YHY3_9CYAN</name>
<dbReference type="SUPFAM" id="SSF101478">
    <property type="entry name" value="ADP-ribosylglycohydrolase"/>
    <property type="match status" value="1"/>
</dbReference>
<protein>
    <recommendedName>
        <fullName evidence="3">ADP-ribosylglycohydrolase</fullName>
    </recommendedName>
</protein>
<gene>
    <name evidence="1" type="ORF">WMG39_03770</name>
</gene>
<organism evidence="1 2">
    <name type="scientific">Microcoleus anatoxicus PTRS2</name>
    <dbReference type="NCBI Taxonomy" id="2705321"/>
    <lineage>
        <taxon>Bacteria</taxon>
        <taxon>Bacillati</taxon>
        <taxon>Cyanobacteriota</taxon>
        <taxon>Cyanophyceae</taxon>
        <taxon>Oscillatoriophycideae</taxon>
        <taxon>Oscillatoriales</taxon>
        <taxon>Microcoleaceae</taxon>
        <taxon>Microcoleus</taxon>
        <taxon>Microcoleus anatoxicus</taxon>
    </lineage>
</organism>
<reference evidence="1 2" key="1">
    <citation type="journal article" date="2020" name="Harmful Algae">
        <title>Molecular and morphological characterization of a novel dihydroanatoxin-a producing Microcoleus species (cyanobacteria) from the Russian River, California, USA.</title>
        <authorList>
            <person name="Conklin K.Y."/>
            <person name="Stancheva R."/>
            <person name="Otten T.G."/>
            <person name="Fadness R."/>
            <person name="Boyer G.L."/>
            <person name="Read B."/>
            <person name="Zhang X."/>
            <person name="Sheath R.G."/>
        </authorList>
    </citation>
    <scope>NUCLEOTIDE SEQUENCE [LARGE SCALE GENOMIC DNA]</scope>
    <source>
        <strain evidence="1 2">PTRS2</strain>
    </source>
</reference>
<evidence type="ECO:0008006" key="3">
    <source>
        <dbReference type="Google" id="ProtNLM"/>
    </source>
</evidence>
<keyword evidence="2" id="KW-1185">Reference proteome</keyword>
<evidence type="ECO:0000313" key="2">
    <source>
        <dbReference type="Proteomes" id="UP001384579"/>
    </source>
</evidence>
<dbReference type="InterPro" id="IPR036705">
    <property type="entry name" value="Ribosyl_crysJ1_sf"/>
</dbReference>
<dbReference type="Proteomes" id="UP001384579">
    <property type="component" value="Unassembled WGS sequence"/>
</dbReference>
<evidence type="ECO:0000313" key="1">
    <source>
        <dbReference type="EMBL" id="MEK0183963.1"/>
    </source>
</evidence>